<proteinExistence type="inferred from homology"/>
<dbReference type="PANTHER" id="PTHR16294:SF5">
    <property type="entry name" value="DYSBINDIN"/>
    <property type="match status" value="1"/>
</dbReference>
<keyword evidence="7" id="KW-0256">Endoplasmic reticulum</keyword>
<dbReference type="GO" id="GO:1904115">
    <property type="term" value="C:axon cytoplasm"/>
    <property type="evidence" value="ECO:0007669"/>
    <property type="project" value="GOC"/>
</dbReference>
<dbReference type="InterPro" id="IPR007531">
    <property type="entry name" value="Dysbindin"/>
</dbReference>
<keyword evidence="12" id="KW-0968">Cytoplasmic vesicle</keyword>
<protein>
    <submittedName>
        <fullName evidence="18">DTBP1 protein</fullName>
    </submittedName>
</protein>
<dbReference type="GO" id="GO:0030672">
    <property type="term" value="C:synaptic vesicle membrane"/>
    <property type="evidence" value="ECO:0007669"/>
    <property type="project" value="UniProtKB-SubCell"/>
</dbReference>
<keyword evidence="10" id="KW-0472">Membrane</keyword>
<keyword evidence="19" id="KW-1185">Reference proteome</keyword>
<dbReference type="PANTHER" id="PTHR16294">
    <property type="entry name" value="DYSTROBREVIN BINDING PROTEIN 1 DYSBINDIN"/>
    <property type="match status" value="1"/>
</dbReference>
<dbReference type="GO" id="GO:0031175">
    <property type="term" value="P:neuron projection development"/>
    <property type="evidence" value="ECO:0007669"/>
    <property type="project" value="TreeGrafter"/>
</dbReference>
<evidence type="ECO:0000256" key="16">
    <source>
        <dbReference type="SAM" id="Coils"/>
    </source>
</evidence>
<evidence type="ECO:0000256" key="7">
    <source>
        <dbReference type="ARBA" id="ARBA00022824"/>
    </source>
</evidence>
<dbReference type="GO" id="GO:0031083">
    <property type="term" value="C:BLOC-1 complex"/>
    <property type="evidence" value="ECO:0007669"/>
    <property type="project" value="TreeGrafter"/>
</dbReference>
<evidence type="ECO:0000256" key="15">
    <source>
        <dbReference type="ARBA" id="ARBA00037838"/>
    </source>
</evidence>
<comment type="caution">
    <text evidence="18">The sequence shown here is derived from an EMBL/GenBank/DDBJ whole genome shotgun (WGS) entry which is preliminary data.</text>
</comment>
<evidence type="ECO:0000256" key="6">
    <source>
        <dbReference type="ARBA" id="ARBA00022753"/>
    </source>
</evidence>
<dbReference type="GO" id="GO:0005783">
    <property type="term" value="C:endoplasmic reticulum"/>
    <property type="evidence" value="ECO:0007669"/>
    <property type="project" value="UniProtKB-SubCell"/>
</dbReference>
<keyword evidence="8" id="KW-0770">Synapse</keyword>
<dbReference type="Pfam" id="PF04440">
    <property type="entry name" value="Dysbindin"/>
    <property type="match status" value="1"/>
</dbReference>
<feature type="non-terminal residue" evidence="18">
    <location>
        <position position="1"/>
    </location>
</feature>
<comment type="similarity">
    <text evidence="4">Belongs to the dysbindin family.</text>
</comment>
<evidence type="ECO:0000256" key="17">
    <source>
        <dbReference type="SAM" id="MobiDB-lite"/>
    </source>
</evidence>
<dbReference type="GO" id="GO:2000300">
    <property type="term" value="P:regulation of synaptic vesicle exocytosis"/>
    <property type="evidence" value="ECO:0007669"/>
    <property type="project" value="TreeGrafter"/>
</dbReference>
<dbReference type="GO" id="GO:0010008">
    <property type="term" value="C:endosome membrane"/>
    <property type="evidence" value="ECO:0007669"/>
    <property type="project" value="UniProtKB-SubCell"/>
</dbReference>
<evidence type="ECO:0000256" key="13">
    <source>
        <dbReference type="ARBA" id="ARBA00034105"/>
    </source>
</evidence>
<feature type="region of interest" description="Disordered" evidence="17">
    <location>
        <begin position="273"/>
        <end position="292"/>
    </location>
</feature>
<evidence type="ECO:0000256" key="10">
    <source>
        <dbReference type="ARBA" id="ARBA00023136"/>
    </source>
</evidence>
<dbReference type="Proteomes" id="UP000567570">
    <property type="component" value="Unassembled WGS sequence"/>
</dbReference>
<comment type="subcellular location">
    <subcellularLocation>
        <location evidence="15">Cytoplasmic vesicle</location>
        <location evidence="15">Secretory vesicle</location>
        <location evidence="15">Synaptic vesicle membrane</location>
        <topology evidence="15">Peripheral membrane protein</topology>
        <orientation evidence="15">Cytoplasmic side</orientation>
    </subcellularLocation>
    <subcellularLocation>
        <location evidence="3">Endoplasmic reticulum</location>
    </subcellularLocation>
    <subcellularLocation>
        <location evidence="2">Endosome membrane</location>
        <topology evidence="2">Peripheral membrane protein</topology>
        <orientation evidence="2">Cytoplasmic side</orientation>
    </subcellularLocation>
    <subcellularLocation>
        <location evidence="14">Melanosome membrane</location>
        <topology evidence="14">Peripheral membrane protein</topology>
        <orientation evidence="14">Cytoplasmic side</orientation>
    </subcellularLocation>
    <subcellularLocation>
        <location evidence="1">Nucleus</location>
    </subcellularLocation>
    <subcellularLocation>
        <location evidence="13">Postsynaptic density</location>
    </subcellularLocation>
</comment>
<dbReference type="AlphaFoldDB" id="A0A7L1TBS8"/>
<feature type="coiled-coil region" evidence="16">
    <location>
        <begin position="38"/>
        <end position="72"/>
    </location>
</feature>
<dbReference type="GO" id="GO:0014069">
    <property type="term" value="C:postsynaptic density"/>
    <property type="evidence" value="ECO:0007669"/>
    <property type="project" value="UniProtKB-SubCell"/>
</dbReference>
<organism evidence="18 19">
    <name type="scientific">Aramus guarauna</name>
    <name type="common">Limpkin</name>
    <name type="synonym">Scolopax guarauna</name>
    <dbReference type="NCBI Taxonomy" id="54356"/>
    <lineage>
        <taxon>Eukaryota</taxon>
        <taxon>Metazoa</taxon>
        <taxon>Chordata</taxon>
        <taxon>Craniata</taxon>
        <taxon>Vertebrata</taxon>
        <taxon>Euteleostomi</taxon>
        <taxon>Archelosauria</taxon>
        <taxon>Archosauria</taxon>
        <taxon>Dinosauria</taxon>
        <taxon>Saurischia</taxon>
        <taxon>Theropoda</taxon>
        <taxon>Coelurosauria</taxon>
        <taxon>Aves</taxon>
        <taxon>Neognathae</taxon>
        <taxon>Neoaves</taxon>
        <taxon>Gruiformes</taxon>
        <taxon>Aramidae</taxon>
        <taxon>Aramus</taxon>
    </lineage>
</organism>
<evidence type="ECO:0000256" key="5">
    <source>
        <dbReference type="ARBA" id="ARBA00022490"/>
    </source>
</evidence>
<feature type="region of interest" description="Disordered" evidence="17">
    <location>
        <begin position="239"/>
        <end position="265"/>
    </location>
</feature>
<evidence type="ECO:0000256" key="1">
    <source>
        <dbReference type="ARBA" id="ARBA00004123"/>
    </source>
</evidence>
<evidence type="ECO:0000313" key="18">
    <source>
        <dbReference type="EMBL" id="NXO58622.1"/>
    </source>
</evidence>
<dbReference type="GO" id="GO:0033162">
    <property type="term" value="C:melanosome membrane"/>
    <property type="evidence" value="ECO:0007669"/>
    <property type="project" value="UniProtKB-SubCell"/>
</dbReference>
<sequence length="292" mass="33155">QLVDSEVVMLSAHWEKKRNSLLELQDQLQQIPGFLADLECLTASLAQLEANFEEMENHLLCLEDLCEQCELERYKCMQTLQLENYKKTKRKELETFKAELDAEHAQKVLDMEHTQQMKLKERQKFFEEAFQQDMEQYLSTGYLQIAERRGNSVCSLHYIFTTEPIGSMSSMEVNVDMLEQMDLMDMSDQEALDVFLNSGGEDNNMLSPMLGPESNTYVNEISLQVPSQSELRQKLSSLSSTCTDSASQEASEGESPVIQSDEEEVQVDTALAAVTERKGASDVSDESDSQII</sequence>
<evidence type="ECO:0000256" key="14">
    <source>
        <dbReference type="ARBA" id="ARBA00037798"/>
    </source>
</evidence>
<keyword evidence="11" id="KW-0539">Nucleus</keyword>
<keyword evidence="9 16" id="KW-0175">Coiled coil</keyword>
<evidence type="ECO:0000256" key="8">
    <source>
        <dbReference type="ARBA" id="ARBA00023018"/>
    </source>
</evidence>
<evidence type="ECO:0000256" key="12">
    <source>
        <dbReference type="ARBA" id="ARBA00023329"/>
    </source>
</evidence>
<feature type="compositionally biased region" description="Acidic residues" evidence="17">
    <location>
        <begin position="283"/>
        <end position="292"/>
    </location>
</feature>
<evidence type="ECO:0000256" key="4">
    <source>
        <dbReference type="ARBA" id="ARBA00008686"/>
    </source>
</evidence>
<dbReference type="GO" id="GO:0048490">
    <property type="term" value="P:anterograde synaptic vesicle transport"/>
    <property type="evidence" value="ECO:0007669"/>
    <property type="project" value="TreeGrafter"/>
</dbReference>
<gene>
    <name evidence="18" type="primary">Dtnbp1_1</name>
    <name evidence="18" type="ORF">ARAGUA_R13440</name>
</gene>
<keyword evidence="6" id="KW-0967">Endosome</keyword>
<feature type="non-terminal residue" evidence="18">
    <location>
        <position position="292"/>
    </location>
</feature>
<evidence type="ECO:0000256" key="3">
    <source>
        <dbReference type="ARBA" id="ARBA00004240"/>
    </source>
</evidence>
<dbReference type="GO" id="GO:0005634">
    <property type="term" value="C:nucleus"/>
    <property type="evidence" value="ECO:0007669"/>
    <property type="project" value="UniProtKB-SubCell"/>
</dbReference>
<evidence type="ECO:0000256" key="2">
    <source>
        <dbReference type="ARBA" id="ARBA00004125"/>
    </source>
</evidence>
<evidence type="ECO:0000313" key="19">
    <source>
        <dbReference type="Proteomes" id="UP000567570"/>
    </source>
</evidence>
<dbReference type="GO" id="GO:0005886">
    <property type="term" value="C:plasma membrane"/>
    <property type="evidence" value="ECO:0007669"/>
    <property type="project" value="TreeGrafter"/>
</dbReference>
<evidence type="ECO:0000256" key="11">
    <source>
        <dbReference type="ARBA" id="ARBA00023242"/>
    </source>
</evidence>
<keyword evidence="5" id="KW-0963">Cytoplasm</keyword>
<reference evidence="18 19" key="1">
    <citation type="submission" date="2019-09" db="EMBL/GenBank/DDBJ databases">
        <title>Bird 10,000 Genomes (B10K) Project - Family phase.</title>
        <authorList>
            <person name="Zhang G."/>
        </authorList>
    </citation>
    <scope>NUCLEOTIDE SEQUENCE [LARGE SCALE GENOMIC DNA]</scope>
    <source>
        <strain evidence="18">B10K-DU-002-11</strain>
        <tissue evidence="18">Muscle</tissue>
    </source>
</reference>
<name>A0A7L1TBS8_ARAGA</name>
<dbReference type="EMBL" id="VXBL01008665">
    <property type="protein sequence ID" value="NXO58622.1"/>
    <property type="molecule type" value="Genomic_DNA"/>
</dbReference>
<dbReference type="GO" id="GO:0060155">
    <property type="term" value="P:platelet dense granule organization"/>
    <property type="evidence" value="ECO:0007669"/>
    <property type="project" value="TreeGrafter"/>
</dbReference>
<accession>A0A7L1TBS8</accession>
<evidence type="ECO:0000256" key="9">
    <source>
        <dbReference type="ARBA" id="ARBA00023054"/>
    </source>
</evidence>